<evidence type="ECO:0000313" key="10">
    <source>
        <dbReference type="Proteomes" id="UP001634394"/>
    </source>
</evidence>
<dbReference type="Pfam" id="PF01582">
    <property type="entry name" value="TIR"/>
    <property type="match status" value="1"/>
</dbReference>
<keyword evidence="6 7" id="KW-0472">Membrane</keyword>
<dbReference type="Proteomes" id="UP001634394">
    <property type="component" value="Unassembled WGS sequence"/>
</dbReference>
<dbReference type="PANTHER" id="PTHR24365">
    <property type="entry name" value="TOLL-LIKE RECEPTOR"/>
    <property type="match status" value="1"/>
</dbReference>
<keyword evidence="4" id="KW-0732">Signal</keyword>
<dbReference type="PROSITE" id="PS51450">
    <property type="entry name" value="LRR"/>
    <property type="match status" value="1"/>
</dbReference>
<dbReference type="SMART" id="SM00255">
    <property type="entry name" value="TIR"/>
    <property type="match status" value="1"/>
</dbReference>
<gene>
    <name evidence="9" type="ORF">ACJMK2_000670</name>
</gene>
<dbReference type="InterPro" id="IPR000157">
    <property type="entry name" value="TIR_dom"/>
</dbReference>
<dbReference type="PANTHER" id="PTHR24365:SF541">
    <property type="entry name" value="PROTEIN TOLL-RELATED"/>
    <property type="match status" value="1"/>
</dbReference>
<evidence type="ECO:0000256" key="4">
    <source>
        <dbReference type="ARBA" id="ARBA00022729"/>
    </source>
</evidence>
<evidence type="ECO:0000256" key="5">
    <source>
        <dbReference type="ARBA" id="ARBA00022989"/>
    </source>
</evidence>
<dbReference type="GO" id="GO:0016020">
    <property type="term" value="C:membrane"/>
    <property type="evidence" value="ECO:0007669"/>
    <property type="project" value="UniProtKB-SubCell"/>
</dbReference>
<keyword evidence="3 7" id="KW-0812">Transmembrane</keyword>
<comment type="subcellular location">
    <subcellularLocation>
        <location evidence="1">Membrane</location>
        <topology evidence="1">Single-pass membrane protein</topology>
    </subcellularLocation>
</comment>
<evidence type="ECO:0000256" key="2">
    <source>
        <dbReference type="ARBA" id="ARBA00009634"/>
    </source>
</evidence>
<dbReference type="PROSITE" id="PS50104">
    <property type="entry name" value="TIR"/>
    <property type="match status" value="1"/>
</dbReference>
<feature type="transmembrane region" description="Helical" evidence="7">
    <location>
        <begin position="589"/>
        <end position="614"/>
    </location>
</feature>
<evidence type="ECO:0000256" key="7">
    <source>
        <dbReference type="SAM" id="Phobius"/>
    </source>
</evidence>
<name>A0ABD3XQ08_SINWO</name>
<keyword evidence="5 7" id="KW-1133">Transmembrane helix</keyword>
<protein>
    <recommendedName>
        <fullName evidence="8">TIR domain-containing protein</fullName>
    </recommendedName>
</protein>
<evidence type="ECO:0000313" key="9">
    <source>
        <dbReference type="EMBL" id="KAL3888299.1"/>
    </source>
</evidence>
<comment type="similarity">
    <text evidence="2">Belongs to the Toll-like receptor family.</text>
</comment>
<evidence type="ECO:0000259" key="8">
    <source>
        <dbReference type="PROSITE" id="PS50104"/>
    </source>
</evidence>
<comment type="caution">
    <text evidence="9">The sequence shown here is derived from an EMBL/GenBank/DDBJ whole genome shotgun (WGS) entry which is preliminary data.</text>
</comment>
<dbReference type="InterPro" id="IPR001611">
    <property type="entry name" value="Leu-rich_rpt"/>
</dbReference>
<proteinExistence type="inferred from homology"/>
<dbReference type="Gene3D" id="3.80.10.10">
    <property type="entry name" value="Ribonuclease Inhibitor"/>
    <property type="match status" value="3"/>
</dbReference>
<dbReference type="Gene3D" id="3.40.50.10140">
    <property type="entry name" value="Toll/interleukin-1 receptor homology (TIR) domain"/>
    <property type="match status" value="1"/>
</dbReference>
<dbReference type="InterPro" id="IPR032675">
    <property type="entry name" value="LRR_dom_sf"/>
</dbReference>
<accession>A0ABD3XQ08</accession>
<evidence type="ECO:0000256" key="3">
    <source>
        <dbReference type="ARBA" id="ARBA00022692"/>
    </source>
</evidence>
<keyword evidence="10" id="KW-1185">Reference proteome</keyword>
<evidence type="ECO:0000256" key="1">
    <source>
        <dbReference type="ARBA" id="ARBA00004167"/>
    </source>
</evidence>
<reference evidence="9 10" key="1">
    <citation type="submission" date="2024-11" db="EMBL/GenBank/DDBJ databases">
        <title>Chromosome-level genome assembly of the freshwater bivalve Anodonta woodiana.</title>
        <authorList>
            <person name="Chen X."/>
        </authorList>
    </citation>
    <scope>NUCLEOTIDE SEQUENCE [LARGE SCALE GENOMIC DNA]</scope>
    <source>
        <strain evidence="9">MN2024</strain>
        <tissue evidence="9">Gills</tissue>
    </source>
</reference>
<dbReference type="AlphaFoldDB" id="A0ABD3XQ08"/>
<dbReference type="EMBL" id="JBJQND010000001">
    <property type="protein sequence ID" value="KAL3888299.1"/>
    <property type="molecule type" value="Genomic_DNA"/>
</dbReference>
<sequence length="814" mass="92897">MAFASKQVLINSTENAIQTFDRTAKILRRIMYLSIVLIVVLICEANSACTVNGINYICSNIATRSDFPLVLPRHIQKVTLMGTHGLDEAFPNGLFSHKTWANVSELSILKFTNIDIIEKGFLHGLEELKVISISACTDLRVIDQDIFYSTPNIEELHLDGNTRLNLSRVEAALIDKLSNLRYLSLTGIQAMERHLVLGDNFVKALHAKNLSCLDISGNNVIIVENAVVQDVLPNLKYLNLSHSQIIAPGGMDNMAKSLFKNIELLDLTGVQYIILQYLSQEDHTFKVAEFPNAMYLFLRGMVDQTAKVMYNIKSRFETCDIKFPKMFDLSKNSLTHLNITFIGDCRPRELETVNLESNNMEYISPNFLSIFPSLKILDLSNNLLMKMQDVEEFSDIFIQNKDLEIVFLRNNRLTFVPSNLFLSNSKLLIIDLSENELAYFNINLRSAVNLKLINLRRNRLKSLSASMMEQFDSLLWKQNNESNLRTPVINTLLNEFHDKSLIGKRYRYGYNASGDIQFEESHSIIPLYVTTDILENRFVCDCDTLVFMEWILFTNIDIINKTVLSCTHGNNEMFLNNELIQMVQTNCRLASSIGIGVASAIAIIISILTLAITIRQRRKSKRHNQDLENLKKEIFQDNIHFKFLIFLSYCSRDAQIVEENILPSLKSYLRETFSTSRDIVCTGESDFVPGMRIIDEIHRCINKSLVVVTVITPAFLQSRWSQAECVAAVDRHRQVVILMKKHTDTSSAIVTIQNLIGQYTRGTWSDNEGVFVIRPSWNIICEGIIRAASEELRKYRRHNLIKSAEDVPLVEETV</sequence>
<organism evidence="9 10">
    <name type="scientific">Sinanodonta woodiana</name>
    <name type="common">Chinese pond mussel</name>
    <name type="synonym">Anodonta woodiana</name>
    <dbReference type="NCBI Taxonomy" id="1069815"/>
    <lineage>
        <taxon>Eukaryota</taxon>
        <taxon>Metazoa</taxon>
        <taxon>Spiralia</taxon>
        <taxon>Lophotrochozoa</taxon>
        <taxon>Mollusca</taxon>
        <taxon>Bivalvia</taxon>
        <taxon>Autobranchia</taxon>
        <taxon>Heteroconchia</taxon>
        <taxon>Palaeoheterodonta</taxon>
        <taxon>Unionida</taxon>
        <taxon>Unionoidea</taxon>
        <taxon>Unionidae</taxon>
        <taxon>Unioninae</taxon>
        <taxon>Sinanodonta</taxon>
    </lineage>
</organism>
<dbReference type="InterPro" id="IPR035897">
    <property type="entry name" value="Toll_tir_struct_dom_sf"/>
</dbReference>
<dbReference type="SUPFAM" id="SSF52200">
    <property type="entry name" value="Toll/Interleukin receptor TIR domain"/>
    <property type="match status" value="1"/>
</dbReference>
<feature type="transmembrane region" description="Helical" evidence="7">
    <location>
        <begin position="30"/>
        <end position="48"/>
    </location>
</feature>
<dbReference type="SUPFAM" id="SSF52047">
    <property type="entry name" value="RNI-like"/>
    <property type="match status" value="1"/>
</dbReference>
<evidence type="ECO:0000256" key="6">
    <source>
        <dbReference type="ARBA" id="ARBA00023136"/>
    </source>
</evidence>
<feature type="domain" description="TIR" evidence="8">
    <location>
        <begin position="641"/>
        <end position="792"/>
    </location>
</feature>